<dbReference type="Proteomes" id="UP000320209">
    <property type="component" value="Unassembled WGS sequence"/>
</dbReference>
<feature type="domain" description="Nudix hydrolase" evidence="4">
    <location>
        <begin position="74"/>
        <end position="208"/>
    </location>
</feature>
<dbReference type="PANTHER" id="PTHR11839">
    <property type="entry name" value="UDP/ADP-SUGAR PYROPHOSPHATASE"/>
    <property type="match status" value="1"/>
</dbReference>
<dbReference type="GO" id="GO:0006753">
    <property type="term" value="P:nucleoside phosphate metabolic process"/>
    <property type="evidence" value="ECO:0007669"/>
    <property type="project" value="TreeGrafter"/>
</dbReference>
<accession>A0A543A800</accession>
<keyword evidence="6" id="KW-1185">Reference proteome</keyword>
<evidence type="ECO:0000313" key="5">
    <source>
        <dbReference type="EMBL" id="TQL68731.1"/>
    </source>
</evidence>
<evidence type="ECO:0000256" key="1">
    <source>
        <dbReference type="ARBA" id="ARBA00001946"/>
    </source>
</evidence>
<dbReference type="GO" id="GO:0019693">
    <property type="term" value="P:ribose phosphate metabolic process"/>
    <property type="evidence" value="ECO:0007669"/>
    <property type="project" value="TreeGrafter"/>
</dbReference>
<evidence type="ECO:0000259" key="4">
    <source>
        <dbReference type="PROSITE" id="PS51462"/>
    </source>
</evidence>
<dbReference type="SUPFAM" id="SSF55811">
    <property type="entry name" value="Nudix"/>
    <property type="match status" value="1"/>
</dbReference>
<dbReference type="PANTHER" id="PTHR11839:SF18">
    <property type="entry name" value="NUDIX HYDROLASE DOMAIN-CONTAINING PROTEIN"/>
    <property type="match status" value="1"/>
</dbReference>
<dbReference type="EMBL" id="VFOV01000001">
    <property type="protein sequence ID" value="TQL68731.1"/>
    <property type="molecule type" value="Genomic_DNA"/>
</dbReference>
<comment type="caution">
    <text evidence="5">The sequence shown here is derived from an EMBL/GenBank/DDBJ whole genome shotgun (WGS) entry which is preliminary data.</text>
</comment>
<comment type="cofactor">
    <cofactor evidence="1">
        <name>Mg(2+)</name>
        <dbReference type="ChEBI" id="CHEBI:18420"/>
    </cofactor>
</comment>
<dbReference type="RefSeq" id="WP_246088092.1">
    <property type="nucleotide sequence ID" value="NZ_VFOV01000001.1"/>
</dbReference>
<evidence type="ECO:0000256" key="3">
    <source>
        <dbReference type="SAM" id="MobiDB-lite"/>
    </source>
</evidence>
<gene>
    <name evidence="5" type="ORF">FB381_2628</name>
</gene>
<evidence type="ECO:0000256" key="2">
    <source>
        <dbReference type="ARBA" id="ARBA00022801"/>
    </source>
</evidence>
<dbReference type="Gene3D" id="3.90.79.10">
    <property type="entry name" value="Nucleoside Triphosphate Pyrophosphohydrolase"/>
    <property type="match status" value="1"/>
</dbReference>
<evidence type="ECO:0000313" key="6">
    <source>
        <dbReference type="Proteomes" id="UP000320209"/>
    </source>
</evidence>
<proteinExistence type="predicted"/>
<organism evidence="5 6">
    <name type="scientific">Nocardioides albertanoniae</name>
    <dbReference type="NCBI Taxonomy" id="1175486"/>
    <lineage>
        <taxon>Bacteria</taxon>
        <taxon>Bacillati</taxon>
        <taxon>Actinomycetota</taxon>
        <taxon>Actinomycetes</taxon>
        <taxon>Propionibacteriales</taxon>
        <taxon>Nocardioidaceae</taxon>
        <taxon>Nocardioides</taxon>
    </lineage>
</organism>
<dbReference type="Pfam" id="PF00293">
    <property type="entry name" value="NUDIX"/>
    <property type="match status" value="1"/>
</dbReference>
<dbReference type="CDD" id="cd24158">
    <property type="entry name" value="NUDIX_ADPRase_Rv1700"/>
    <property type="match status" value="1"/>
</dbReference>
<dbReference type="GO" id="GO:0016787">
    <property type="term" value="F:hydrolase activity"/>
    <property type="evidence" value="ECO:0007669"/>
    <property type="project" value="UniProtKB-KW"/>
</dbReference>
<dbReference type="PROSITE" id="PS51462">
    <property type="entry name" value="NUDIX"/>
    <property type="match status" value="1"/>
</dbReference>
<sequence length="221" mass="24791">MTSDAGFSDSIPHDDEHASAEHDHGPLTEWDTPESWPVVSSEDIHRDGWVVALRSDRINRPGHEEEEPFRRLVVEHPGAAVVLALDDDERALVITQYRHPAKRRFVELPAGLIDYPGEDPLDVAVRELREEVAHEAAEWTPLLSTYTSPGLSEEIHHFFLARGLTASDRDGFELEHEEAEMSIHWVPFEELLDAVLDGRATDSPVVQAVLAYAALRSRGKV</sequence>
<dbReference type="AlphaFoldDB" id="A0A543A800"/>
<reference evidence="5 6" key="1">
    <citation type="submission" date="2019-06" db="EMBL/GenBank/DDBJ databases">
        <title>Sequencing the genomes of 1000 actinobacteria strains.</title>
        <authorList>
            <person name="Klenk H.-P."/>
        </authorList>
    </citation>
    <scope>NUCLEOTIDE SEQUENCE [LARGE SCALE GENOMIC DNA]</scope>
    <source>
        <strain evidence="5 6">DSM 25218</strain>
    </source>
</reference>
<feature type="region of interest" description="Disordered" evidence="3">
    <location>
        <begin position="1"/>
        <end position="34"/>
    </location>
</feature>
<protein>
    <submittedName>
        <fullName evidence="5">ADP-ribose pyrophosphatase</fullName>
    </submittedName>
</protein>
<name>A0A543A800_9ACTN</name>
<dbReference type="InterPro" id="IPR000086">
    <property type="entry name" value="NUDIX_hydrolase_dom"/>
</dbReference>
<keyword evidence="2" id="KW-0378">Hydrolase</keyword>
<dbReference type="InterPro" id="IPR015797">
    <property type="entry name" value="NUDIX_hydrolase-like_dom_sf"/>
</dbReference>
<feature type="compositionally biased region" description="Basic and acidic residues" evidence="3">
    <location>
        <begin position="11"/>
        <end position="26"/>
    </location>
</feature>